<feature type="transmembrane region" description="Helical" evidence="1">
    <location>
        <begin position="94"/>
        <end position="127"/>
    </location>
</feature>
<evidence type="ECO:0000313" key="3">
    <source>
        <dbReference type="Proteomes" id="UP000831768"/>
    </source>
</evidence>
<dbReference type="RefSeq" id="WP_247993269.1">
    <property type="nucleotide sequence ID" value="NZ_CP096019.1"/>
</dbReference>
<dbReference type="EMBL" id="CP096019">
    <property type="protein sequence ID" value="UPM42598.1"/>
    <property type="molecule type" value="Genomic_DNA"/>
</dbReference>
<sequence>MAPHRQWLRRLRHTGNELLDQYDPGTWCQQRRAIHGGLVVFALGACAILLWQPEMIADFPRDQFLDGYVVSGLLLIGLTAAGCGETTDALTFGLYALGYGILVAPSLSTEITVLGAITCFSLTVLLADTRRTMDDEPRTNTEEQ</sequence>
<keyword evidence="3" id="KW-1185">Reference proteome</keyword>
<dbReference type="AlphaFoldDB" id="A0A8U0A2D7"/>
<name>A0A8U0A2D7_9EURY</name>
<dbReference type="GeneID" id="71928705"/>
<evidence type="ECO:0000256" key="1">
    <source>
        <dbReference type="SAM" id="Phobius"/>
    </source>
</evidence>
<feature type="transmembrane region" description="Helical" evidence="1">
    <location>
        <begin position="64"/>
        <end position="82"/>
    </location>
</feature>
<keyword evidence="1" id="KW-0472">Membrane</keyword>
<evidence type="ECO:0000313" key="2">
    <source>
        <dbReference type="EMBL" id="UPM42598.1"/>
    </source>
</evidence>
<protein>
    <submittedName>
        <fullName evidence="2">Uncharacterized protein</fullName>
    </submittedName>
</protein>
<reference evidence="2" key="1">
    <citation type="submission" date="2022-04" db="EMBL/GenBank/DDBJ databases">
        <title>Halocatena sp. nov., isolated from a salt lake.</title>
        <authorList>
            <person name="Cui H.-L."/>
        </authorList>
    </citation>
    <scope>NUCLEOTIDE SEQUENCE</scope>
    <source>
        <strain evidence="2">AD-1</strain>
    </source>
</reference>
<keyword evidence="1" id="KW-0812">Transmembrane</keyword>
<accession>A0A8U0A2D7</accession>
<dbReference type="KEGG" id="haad:MW046_11620"/>
<gene>
    <name evidence="2" type="ORF">MW046_11620</name>
</gene>
<feature type="transmembrane region" description="Helical" evidence="1">
    <location>
        <begin position="33"/>
        <end position="52"/>
    </location>
</feature>
<keyword evidence="1" id="KW-1133">Transmembrane helix</keyword>
<proteinExistence type="predicted"/>
<dbReference type="Proteomes" id="UP000831768">
    <property type="component" value="Chromosome"/>
</dbReference>
<organism evidence="2 3">
    <name type="scientific">Halocatena salina</name>
    <dbReference type="NCBI Taxonomy" id="2934340"/>
    <lineage>
        <taxon>Archaea</taxon>
        <taxon>Methanobacteriati</taxon>
        <taxon>Methanobacteriota</taxon>
        <taxon>Stenosarchaea group</taxon>
        <taxon>Halobacteria</taxon>
        <taxon>Halobacteriales</taxon>
        <taxon>Natronomonadaceae</taxon>
        <taxon>Halocatena</taxon>
    </lineage>
</organism>